<protein>
    <submittedName>
        <fullName evidence="2">Uncharacterized protein</fullName>
    </submittedName>
</protein>
<keyword evidence="1" id="KW-0472">Membrane</keyword>
<sequence length="171" mass="19173">MEGMNKPTAKCGLAHFFGFGIQLLSLIHTTFVPPRSHFKFLNCGRCIYNNRPQPSHINTHSIAISSIPKAMPSLPPHILRDLSPSVPSSLKSRVDLTSFDFPSSTDVKATQKEIDDYDKMFEALPEDSKKKLDKLQKKYGLTRDQLILAGLKKWAPGYVGTFKMAMFFGIV</sequence>
<evidence type="ECO:0000313" key="3">
    <source>
        <dbReference type="Proteomes" id="UP000531561"/>
    </source>
</evidence>
<proteinExistence type="predicted"/>
<evidence type="ECO:0000256" key="1">
    <source>
        <dbReference type="SAM" id="Phobius"/>
    </source>
</evidence>
<feature type="transmembrane region" description="Helical" evidence="1">
    <location>
        <begin position="12"/>
        <end position="32"/>
    </location>
</feature>
<dbReference type="GeneID" id="59255908"/>
<dbReference type="RefSeq" id="XP_037196370.1">
    <property type="nucleotide sequence ID" value="XM_037332216.1"/>
</dbReference>
<organism evidence="2 3">
    <name type="scientific">Botrytis fragariae</name>
    <dbReference type="NCBI Taxonomy" id="1964551"/>
    <lineage>
        <taxon>Eukaryota</taxon>
        <taxon>Fungi</taxon>
        <taxon>Dikarya</taxon>
        <taxon>Ascomycota</taxon>
        <taxon>Pezizomycotina</taxon>
        <taxon>Leotiomycetes</taxon>
        <taxon>Helotiales</taxon>
        <taxon>Sclerotiniaceae</taxon>
        <taxon>Botrytis</taxon>
    </lineage>
</organism>
<dbReference type="Proteomes" id="UP000531561">
    <property type="component" value="Unassembled WGS sequence"/>
</dbReference>
<gene>
    <name evidence="2" type="ORF">Bfra_001791</name>
</gene>
<keyword evidence="1" id="KW-1133">Transmembrane helix</keyword>
<dbReference type="OrthoDB" id="3553730at2759"/>
<reference evidence="2 3" key="1">
    <citation type="journal article" date="2020" name="Phytopathology">
        <title>A high-quality genome resource of Botrytis fragariae, a new and rapidly spreading fungal pathogen causing strawberry gray mold in the U.S.A.</title>
        <authorList>
            <person name="Wu Y."/>
            <person name="Saski C.A."/>
            <person name="Schnabel G."/>
            <person name="Xiao S."/>
            <person name="Hu M."/>
        </authorList>
    </citation>
    <scope>NUCLEOTIDE SEQUENCE [LARGE SCALE GENOMIC DNA]</scope>
    <source>
        <strain evidence="2 3">BVB16</strain>
    </source>
</reference>
<comment type="caution">
    <text evidence="2">The sequence shown here is derived from an EMBL/GenBank/DDBJ whole genome shotgun (WGS) entry which is preliminary data.</text>
</comment>
<keyword evidence="3" id="KW-1185">Reference proteome</keyword>
<keyword evidence="1" id="KW-0812">Transmembrane</keyword>
<dbReference type="AlphaFoldDB" id="A0A8H6EMC2"/>
<accession>A0A8H6EMC2</accession>
<dbReference type="EMBL" id="JABFCT010000003">
    <property type="protein sequence ID" value="KAF5877424.1"/>
    <property type="molecule type" value="Genomic_DNA"/>
</dbReference>
<name>A0A8H6EMC2_9HELO</name>
<evidence type="ECO:0000313" key="2">
    <source>
        <dbReference type="EMBL" id="KAF5877424.1"/>
    </source>
</evidence>